<keyword evidence="3" id="KW-1185">Reference proteome</keyword>
<sequence length="46" mass="5103">MSWPNPIMSWISAQLLSILQALKASESSRLAKNHQEAKVIGLLVIE</sequence>
<comment type="caution">
    <text evidence="2">The sequence shown here is derived from an EMBL/GenBank/DDBJ whole genome shotgun (WGS) entry which is preliminary data.</text>
</comment>
<name>A0A1R3GZX5_9ROSI</name>
<organism evidence="2 3">
    <name type="scientific">Corchorus olitorius</name>
    <dbReference type="NCBI Taxonomy" id="93759"/>
    <lineage>
        <taxon>Eukaryota</taxon>
        <taxon>Viridiplantae</taxon>
        <taxon>Streptophyta</taxon>
        <taxon>Embryophyta</taxon>
        <taxon>Tracheophyta</taxon>
        <taxon>Spermatophyta</taxon>
        <taxon>Magnoliopsida</taxon>
        <taxon>eudicotyledons</taxon>
        <taxon>Gunneridae</taxon>
        <taxon>Pentapetalae</taxon>
        <taxon>rosids</taxon>
        <taxon>malvids</taxon>
        <taxon>Malvales</taxon>
        <taxon>Malvaceae</taxon>
        <taxon>Grewioideae</taxon>
        <taxon>Apeibeae</taxon>
        <taxon>Corchorus</taxon>
    </lineage>
</organism>
<dbReference type="Proteomes" id="UP000187203">
    <property type="component" value="Unassembled WGS sequence"/>
</dbReference>
<proteinExistence type="predicted"/>
<dbReference type="AlphaFoldDB" id="A0A1R3GZX5"/>
<reference evidence="3" key="1">
    <citation type="submission" date="2013-09" db="EMBL/GenBank/DDBJ databases">
        <title>Corchorus olitorius genome sequencing.</title>
        <authorList>
            <person name="Alam M."/>
            <person name="Haque M.S."/>
            <person name="Islam M.S."/>
            <person name="Emdad E.M."/>
            <person name="Islam M.M."/>
            <person name="Ahmed B."/>
            <person name="Halim A."/>
            <person name="Hossen Q.M.M."/>
            <person name="Hossain M.Z."/>
            <person name="Ahmed R."/>
            <person name="Khan M.M."/>
            <person name="Islam R."/>
            <person name="Rashid M.M."/>
            <person name="Khan S.A."/>
            <person name="Rahman M.S."/>
            <person name="Alam M."/>
            <person name="Yahiya A.S."/>
            <person name="Khan M.S."/>
            <person name="Azam M.S."/>
            <person name="Haque T."/>
            <person name="Lashkar M.Z.H."/>
            <person name="Akhand A.I."/>
            <person name="Morshed G."/>
            <person name="Roy S."/>
            <person name="Uddin K.S."/>
            <person name="Rabeya T."/>
            <person name="Hossain A.S."/>
            <person name="Chowdhury A."/>
            <person name="Snigdha A.R."/>
            <person name="Mortoza M.S."/>
            <person name="Matin S.A."/>
            <person name="Hoque S.M.E."/>
            <person name="Islam M.K."/>
            <person name="Roy D.K."/>
            <person name="Haider R."/>
            <person name="Moosa M.M."/>
            <person name="Elias S.M."/>
            <person name="Hasan A.M."/>
            <person name="Jahan S."/>
            <person name="Shafiuddin M."/>
            <person name="Mahmood N."/>
            <person name="Shommy N.S."/>
        </authorList>
    </citation>
    <scope>NUCLEOTIDE SEQUENCE [LARGE SCALE GENOMIC DNA]</scope>
    <source>
        <strain evidence="3">cv. O-4</strain>
    </source>
</reference>
<evidence type="ECO:0000313" key="3">
    <source>
        <dbReference type="Proteomes" id="UP000187203"/>
    </source>
</evidence>
<keyword evidence="1" id="KW-0732">Signal</keyword>
<evidence type="ECO:0000256" key="1">
    <source>
        <dbReference type="SAM" id="SignalP"/>
    </source>
</evidence>
<protein>
    <submittedName>
        <fullName evidence="2">Uncharacterized protein</fullName>
    </submittedName>
</protein>
<evidence type="ECO:0000313" key="2">
    <source>
        <dbReference type="EMBL" id="OMO63649.1"/>
    </source>
</evidence>
<accession>A0A1R3GZX5</accession>
<dbReference type="EMBL" id="AWUE01021088">
    <property type="protein sequence ID" value="OMO63649.1"/>
    <property type="molecule type" value="Genomic_DNA"/>
</dbReference>
<feature type="signal peptide" evidence="1">
    <location>
        <begin position="1"/>
        <end position="24"/>
    </location>
</feature>
<gene>
    <name evidence="2" type="ORF">COLO4_32268</name>
</gene>
<feature type="chain" id="PRO_5012503621" evidence="1">
    <location>
        <begin position="25"/>
        <end position="46"/>
    </location>
</feature>